<feature type="transmembrane region" description="Helical" evidence="1">
    <location>
        <begin position="106"/>
        <end position="123"/>
    </location>
</feature>
<feature type="transmembrane region" description="Helical" evidence="1">
    <location>
        <begin position="197"/>
        <end position="214"/>
    </location>
</feature>
<evidence type="ECO:0000313" key="3">
    <source>
        <dbReference type="EMBL" id="XBO40312.1"/>
    </source>
</evidence>
<dbReference type="PANTHER" id="PTHR23028:SF134">
    <property type="entry name" value="PUTATIVE (AFU_ORTHOLOGUE AFUA_4G08520)-RELATED"/>
    <property type="match status" value="1"/>
</dbReference>
<feature type="transmembrane region" description="Helical" evidence="1">
    <location>
        <begin position="301"/>
        <end position="322"/>
    </location>
</feature>
<gene>
    <name evidence="3" type="ORF">ABEG18_05895</name>
</gene>
<keyword evidence="1" id="KW-1133">Transmembrane helix</keyword>
<dbReference type="RefSeq" id="WP_406857169.1">
    <property type="nucleotide sequence ID" value="NZ_CP157484.1"/>
</dbReference>
<accession>A0AAU7JIU8</accession>
<evidence type="ECO:0000259" key="2">
    <source>
        <dbReference type="Pfam" id="PF01757"/>
    </source>
</evidence>
<dbReference type="InterPro" id="IPR050879">
    <property type="entry name" value="Acyltransferase_3"/>
</dbReference>
<protein>
    <submittedName>
        <fullName evidence="3">Acyltransferase</fullName>
        <ecNumber evidence="3">2.3.-.-</ecNumber>
    </submittedName>
</protein>
<dbReference type="PANTHER" id="PTHR23028">
    <property type="entry name" value="ACETYLTRANSFERASE"/>
    <property type="match status" value="1"/>
</dbReference>
<dbReference type="GO" id="GO:0016747">
    <property type="term" value="F:acyltransferase activity, transferring groups other than amino-acyl groups"/>
    <property type="evidence" value="ECO:0007669"/>
    <property type="project" value="InterPro"/>
</dbReference>
<name>A0AAU7JIU8_9HYPH</name>
<reference evidence="3" key="1">
    <citation type="submission" date="2024-05" db="EMBL/GenBank/DDBJ databases">
        <authorList>
            <person name="Kim S."/>
            <person name="Heo J."/>
            <person name="Choi H."/>
            <person name="Choi Y."/>
            <person name="Kwon S.-W."/>
            <person name="Kim Y."/>
        </authorList>
    </citation>
    <scope>NUCLEOTIDE SEQUENCE</scope>
    <source>
        <strain evidence="3">KACC 23698</strain>
    </source>
</reference>
<keyword evidence="1" id="KW-0472">Membrane</keyword>
<sequence length="382" mass="43280">MTPWYTSALKDSLISKRLSSVLDLTRWASAVLVLLYHVRLNVIVQEPMILNELRSAWLHWFYIVTDCGAQAVICFFVLSGFLVGGSTVIEIRKGVFNVQRYFINRASRIYVVLLPALIIGYALDVYRVSALGLSTAGGETPASYQSTTFLANILSLQGFVSPTLGSNIPLWSLAFEVWFYILWPFLLSLFWMNSKRIAVIMSVVTIFTIVLMMAKNHSFASSFIIWLMGASTRVLRIRLIVKPVLAWLVALSIAIIYPTMTPLFGIFTSQILGFTICIALLSTRNSQMQTPIPGAAEYKRLANYSYSLYLVHVPMLHFFLAITSGRRSVALELQPIGWQPLAWGALVLSVIFAYSFVFGRIFERNTPQMKRILQRSYHFIRR</sequence>
<keyword evidence="1" id="KW-0812">Transmembrane</keyword>
<feature type="transmembrane region" description="Helical" evidence="1">
    <location>
        <begin position="173"/>
        <end position="191"/>
    </location>
</feature>
<dbReference type="EMBL" id="CP157484">
    <property type="protein sequence ID" value="XBO40312.1"/>
    <property type="molecule type" value="Genomic_DNA"/>
</dbReference>
<feature type="transmembrane region" description="Helical" evidence="1">
    <location>
        <begin position="235"/>
        <end position="257"/>
    </location>
</feature>
<proteinExistence type="predicted"/>
<feature type="transmembrane region" description="Helical" evidence="1">
    <location>
        <begin position="263"/>
        <end position="281"/>
    </location>
</feature>
<organism evidence="3">
    <name type="scientific">Alsobacter sp. KACC 23698</name>
    <dbReference type="NCBI Taxonomy" id="3149229"/>
    <lineage>
        <taxon>Bacteria</taxon>
        <taxon>Pseudomonadati</taxon>
        <taxon>Pseudomonadota</taxon>
        <taxon>Alphaproteobacteria</taxon>
        <taxon>Hyphomicrobiales</taxon>
        <taxon>Alsobacteraceae</taxon>
        <taxon>Alsobacter</taxon>
    </lineage>
</organism>
<dbReference type="AlphaFoldDB" id="A0AAU7JIU8"/>
<feature type="transmembrane region" description="Helical" evidence="1">
    <location>
        <begin position="342"/>
        <end position="362"/>
    </location>
</feature>
<dbReference type="Pfam" id="PF01757">
    <property type="entry name" value="Acyl_transf_3"/>
    <property type="match status" value="1"/>
</dbReference>
<keyword evidence="3" id="KW-0012">Acyltransferase</keyword>
<dbReference type="InterPro" id="IPR002656">
    <property type="entry name" value="Acyl_transf_3_dom"/>
</dbReference>
<dbReference type="EC" id="2.3.-.-" evidence="3"/>
<evidence type="ECO:0000256" key="1">
    <source>
        <dbReference type="SAM" id="Phobius"/>
    </source>
</evidence>
<keyword evidence="3" id="KW-0808">Transferase</keyword>
<feature type="transmembrane region" description="Helical" evidence="1">
    <location>
        <begin position="60"/>
        <end position="85"/>
    </location>
</feature>
<feature type="domain" description="Acyltransferase 3" evidence="2">
    <location>
        <begin position="22"/>
        <end position="355"/>
    </location>
</feature>